<evidence type="ECO:0000313" key="3">
    <source>
        <dbReference type="EMBL" id="KAK0631203.1"/>
    </source>
</evidence>
<proteinExistence type="inferred from homology"/>
<dbReference type="InterPro" id="IPR036291">
    <property type="entry name" value="NAD(P)-bd_dom_sf"/>
</dbReference>
<dbReference type="AlphaFoldDB" id="A0AA39XC47"/>
<reference evidence="3" key="1">
    <citation type="submission" date="2023-06" db="EMBL/GenBank/DDBJ databases">
        <title>Genome-scale phylogeny and comparative genomics of the fungal order Sordariales.</title>
        <authorList>
            <consortium name="Lawrence Berkeley National Laboratory"/>
            <person name="Hensen N."/>
            <person name="Bonometti L."/>
            <person name="Westerberg I."/>
            <person name="Brannstrom I.O."/>
            <person name="Guillou S."/>
            <person name="Cros-Aarteil S."/>
            <person name="Calhoun S."/>
            <person name="Haridas S."/>
            <person name="Kuo A."/>
            <person name="Mondo S."/>
            <person name="Pangilinan J."/>
            <person name="Riley R."/>
            <person name="Labutti K."/>
            <person name="Andreopoulos B."/>
            <person name="Lipzen A."/>
            <person name="Chen C."/>
            <person name="Yanf M."/>
            <person name="Daum C."/>
            <person name="Ng V."/>
            <person name="Clum A."/>
            <person name="Steindorff A."/>
            <person name="Ohm R."/>
            <person name="Martin F."/>
            <person name="Silar P."/>
            <person name="Natvig D."/>
            <person name="Lalanne C."/>
            <person name="Gautier V."/>
            <person name="Ament-Velasquez S.L."/>
            <person name="Kruys A."/>
            <person name="Hutchinson M.I."/>
            <person name="Powell A.J."/>
            <person name="Barry K."/>
            <person name="Miller A.N."/>
            <person name="Grigoriev I.V."/>
            <person name="Debuchy R."/>
            <person name="Gladieux P."/>
            <person name="Thoren M.H."/>
            <person name="Johannesson H."/>
        </authorList>
    </citation>
    <scope>NUCLEOTIDE SEQUENCE</scope>
    <source>
        <strain evidence="3">CBS 606.72</strain>
    </source>
</reference>
<evidence type="ECO:0000256" key="2">
    <source>
        <dbReference type="ARBA" id="ARBA00023002"/>
    </source>
</evidence>
<organism evidence="3 4">
    <name type="scientific">Immersiella caudata</name>
    <dbReference type="NCBI Taxonomy" id="314043"/>
    <lineage>
        <taxon>Eukaryota</taxon>
        <taxon>Fungi</taxon>
        <taxon>Dikarya</taxon>
        <taxon>Ascomycota</taxon>
        <taxon>Pezizomycotina</taxon>
        <taxon>Sordariomycetes</taxon>
        <taxon>Sordariomycetidae</taxon>
        <taxon>Sordariales</taxon>
        <taxon>Lasiosphaeriaceae</taxon>
        <taxon>Immersiella</taxon>
    </lineage>
</organism>
<comment type="similarity">
    <text evidence="1">Belongs to the short-chain dehydrogenases/reductases (SDR) family.</text>
</comment>
<dbReference type="SUPFAM" id="SSF51735">
    <property type="entry name" value="NAD(P)-binding Rossmann-fold domains"/>
    <property type="match status" value="1"/>
</dbReference>
<dbReference type="InterPro" id="IPR002347">
    <property type="entry name" value="SDR_fam"/>
</dbReference>
<keyword evidence="4" id="KW-1185">Reference proteome</keyword>
<accession>A0AA39XC47</accession>
<protein>
    <submittedName>
        <fullName evidence="3">Uncharacterized protein</fullName>
    </submittedName>
</protein>
<dbReference type="EMBL" id="JAULSU010000001">
    <property type="protein sequence ID" value="KAK0631203.1"/>
    <property type="molecule type" value="Genomic_DNA"/>
</dbReference>
<name>A0AA39XC47_9PEZI</name>
<dbReference type="Pfam" id="PF00106">
    <property type="entry name" value="adh_short"/>
    <property type="match status" value="1"/>
</dbReference>
<dbReference type="Gene3D" id="3.40.50.720">
    <property type="entry name" value="NAD(P)-binding Rossmann-like Domain"/>
    <property type="match status" value="1"/>
</dbReference>
<dbReference type="Proteomes" id="UP001175000">
    <property type="component" value="Unassembled WGS sequence"/>
</dbReference>
<gene>
    <name evidence="3" type="ORF">B0T14DRAFT_559024</name>
</gene>
<comment type="caution">
    <text evidence="3">The sequence shown here is derived from an EMBL/GenBank/DDBJ whole genome shotgun (WGS) entry which is preliminary data.</text>
</comment>
<dbReference type="GO" id="GO:0016491">
    <property type="term" value="F:oxidoreductase activity"/>
    <property type="evidence" value="ECO:0007669"/>
    <property type="project" value="UniProtKB-KW"/>
</dbReference>
<evidence type="ECO:0000256" key="1">
    <source>
        <dbReference type="ARBA" id="ARBA00006484"/>
    </source>
</evidence>
<sequence length="186" mass="19762">MATRHIQPCPHPDLNYPPREKKPLITGGGTGIGAETAFYFAAAGAARAALLGLREAFLLDTKASIQSQYPRVDVFVASTDLTKKAEVGKSFDAFLSGNQKLKVLVNGVATLGSKETLEDVDGAIFLEGIQQNLEGALYVAQAFPRHAADDAVAVDVNWSAAHINFSPFFPSYSVAKLAVCFESGTS</sequence>
<dbReference type="PANTHER" id="PTHR42901:SF1">
    <property type="entry name" value="ALCOHOL DEHYDROGENASE"/>
    <property type="match status" value="1"/>
</dbReference>
<dbReference type="PANTHER" id="PTHR42901">
    <property type="entry name" value="ALCOHOL DEHYDROGENASE"/>
    <property type="match status" value="1"/>
</dbReference>
<evidence type="ECO:0000313" key="4">
    <source>
        <dbReference type="Proteomes" id="UP001175000"/>
    </source>
</evidence>
<keyword evidence="2" id="KW-0560">Oxidoreductase</keyword>